<evidence type="ECO:0000313" key="9">
    <source>
        <dbReference type="EMBL" id="MBT4870397.1"/>
    </source>
</evidence>
<comment type="caution">
    <text evidence="9">The sequence shown here is derived from an EMBL/GenBank/DDBJ whole genome shotgun (WGS) entry which is preliminary data.</text>
</comment>
<dbReference type="EMBL" id="JABJNZ010000034">
    <property type="protein sequence ID" value="MBT4870397.1"/>
    <property type="molecule type" value="Genomic_DNA"/>
</dbReference>
<evidence type="ECO:0000256" key="3">
    <source>
        <dbReference type="ARBA" id="ARBA00022741"/>
    </source>
</evidence>
<feature type="binding site" evidence="7">
    <location>
        <position position="233"/>
    </location>
    <ligand>
        <name>ATP</name>
        <dbReference type="ChEBI" id="CHEBI:30616"/>
    </ligand>
</feature>
<accession>A0A8T5GFC1</accession>
<dbReference type="EC" id="6.1.1.23" evidence="7"/>
<keyword evidence="6 7" id="KW-0030">Aminoacyl-tRNA synthetase</keyword>
<comment type="function">
    <text evidence="7">Aspartyl-tRNA synthetase with relaxed tRNA specificity since it is able to aspartylate not only its cognate tRNA(Asp) but also tRNA(Asn). Reaction proceeds in two steps: L-aspartate is first activated by ATP to form Asp-AMP and then transferred to the acceptor end of tRNA(Asp/Asn).</text>
</comment>
<organism evidence="9 10">
    <name type="scientific">Candidatus Iainarchaeum sp</name>
    <dbReference type="NCBI Taxonomy" id="3101447"/>
    <lineage>
        <taxon>Archaea</taxon>
        <taxon>Candidatus Iainarchaeota</taxon>
        <taxon>Candidatus Iainarchaeia</taxon>
        <taxon>Candidatus Iainarchaeales</taxon>
        <taxon>Candidatus Iainarchaeaceae</taxon>
        <taxon>Candidatus Iainarchaeum</taxon>
    </lineage>
</organism>
<dbReference type="GO" id="GO:0006422">
    <property type="term" value="P:aspartyl-tRNA aminoacylation"/>
    <property type="evidence" value="ECO:0007669"/>
    <property type="project" value="UniProtKB-UniRule"/>
</dbReference>
<dbReference type="Gene3D" id="2.40.50.140">
    <property type="entry name" value="Nucleic acid-binding proteins"/>
    <property type="match status" value="1"/>
</dbReference>
<keyword evidence="2 7" id="KW-0436">Ligase</keyword>
<keyword evidence="5 7" id="KW-0648">Protein biosynthesis</keyword>
<dbReference type="InterPro" id="IPR029351">
    <property type="entry name" value="GAD_dom"/>
</dbReference>
<dbReference type="Pfam" id="PF00152">
    <property type="entry name" value="tRNA-synt_2"/>
    <property type="match status" value="1"/>
</dbReference>
<evidence type="ECO:0000256" key="7">
    <source>
        <dbReference type="HAMAP-Rule" id="MF_00044"/>
    </source>
</evidence>
<proteinExistence type="inferred from homology"/>
<dbReference type="Pfam" id="PF01336">
    <property type="entry name" value="tRNA_anti-codon"/>
    <property type="match status" value="1"/>
</dbReference>
<dbReference type="InterPro" id="IPR004365">
    <property type="entry name" value="NA-bd_OB_tRNA"/>
</dbReference>
<dbReference type="GO" id="GO:0005524">
    <property type="term" value="F:ATP binding"/>
    <property type="evidence" value="ECO:0007669"/>
    <property type="project" value="UniProtKB-UniRule"/>
</dbReference>
<name>A0A8T5GFC1_9ARCH</name>
<keyword evidence="3 7" id="KW-0547">Nucleotide-binding</keyword>
<dbReference type="GO" id="GO:0050560">
    <property type="term" value="F:aspartate-tRNA(Asn) ligase activity"/>
    <property type="evidence" value="ECO:0007669"/>
    <property type="project" value="UniProtKB-EC"/>
</dbReference>
<comment type="similarity">
    <text evidence="1 7">Belongs to the class-II aminoacyl-tRNA synthetase family. Type 1 subfamily.</text>
</comment>
<dbReference type="AlphaFoldDB" id="A0A8T5GFC1"/>
<evidence type="ECO:0000259" key="8">
    <source>
        <dbReference type="PROSITE" id="PS50862"/>
    </source>
</evidence>
<comment type="subunit">
    <text evidence="7">Homodimer.</text>
</comment>
<dbReference type="GO" id="GO:0003676">
    <property type="term" value="F:nucleic acid binding"/>
    <property type="evidence" value="ECO:0007669"/>
    <property type="project" value="InterPro"/>
</dbReference>
<feature type="binding site" evidence="7">
    <location>
        <position position="492"/>
    </location>
    <ligand>
        <name>L-aspartate</name>
        <dbReference type="ChEBI" id="CHEBI:29991"/>
    </ligand>
</feature>
<feature type="domain" description="Aminoacyl-transfer RNA synthetases class-II family profile" evidence="8">
    <location>
        <begin position="153"/>
        <end position="558"/>
    </location>
</feature>
<dbReference type="InterPro" id="IPR006195">
    <property type="entry name" value="aa-tRNA-synth_II"/>
</dbReference>
<dbReference type="HAMAP" id="MF_00044">
    <property type="entry name" value="Asp_tRNA_synth_type1"/>
    <property type="match status" value="1"/>
</dbReference>
<gene>
    <name evidence="7 9" type="primary">aspS</name>
    <name evidence="9" type="ORF">HON47_02395</name>
</gene>
<dbReference type="InterPro" id="IPR047089">
    <property type="entry name" value="Asp-tRNA-ligase_1_N"/>
</dbReference>
<dbReference type="PANTHER" id="PTHR22594">
    <property type="entry name" value="ASPARTYL/LYSYL-TRNA SYNTHETASE"/>
    <property type="match status" value="1"/>
</dbReference>
<dbReference type="CDD" id="cd00777">
    <property type="entry name" value="AspRS_core"/>
    <property type="match status" value="1"/>
</dbReference>
<dbReference type="InterPro" id="IPR004115">
    <property type="entry name" value="GAD-like_sf"/>
</dbReference>
<dbReference type="InterPro" id="IPR047090">
    <property type="entry name" value="AspRS_core"/>
</dbReference>
<feature type="binding site" evidence="7">
    <location>
        <begin position="224"/>
        <end position="226"/>
    </location>
    <ligand>
        <name>ATP</name>
        <dbReference type="ChEBI" id="CHEBI:30616"/>
    </ligand>
</feature>
<evidence type="ECO:0000256" key="4">
    <source>
        <dbReference type="ARBA" id="ARBA00022840"/>
    </source>
</evidence>
<dbReference type="NCBIfam" id="NF001750">
    <property type="entry name" value="PRK00476.1"/>
    <property type="match status" value="1"/>
</dbReference>
<dbReference type="CDD" id="cd04317">
    <property type="entry name" value="EcAspRS_like_N"/>
    <property type="match status" value="1"/>
</dbReference>
<feature type="site" description="Important for tRNA non-discrimination" evidence="7">
    <location>
        <position position="86"/>
    </location>
</feature>
<dbReference type="PANTHER" id="PTHR22594:SF5">
    <property type="entry name" value="ASPARTATE--TRNA LIGASE, MITOCHONDRIAL"/>
    <property type="match status" value="1"/>
</dbReference>
<evidence type="ECO:0000256" key="5">
    <source>
        <dbReference type="ARBA" id="ARBA00022917"/>
    </source>
</evidence>
<feature type="binding site" evidence="7">
    <location>
        <position position="451"/>
    </location>
    <ligand>
        <name>L-aspartate</name>
        <dbReference type="ChEBI" id="CHEBI:29991"/>
    </ligand>
</feature>
<comment type="catalytic activity">
    <reaction evidence="7">
        <text>tRNA(Asx) + L-aspartate + ATP = L-aspartyl-tRNA(Asx) + AMP + diphosphate</text>
        <dbReference type="Rhea" id="RHEA:18349"/>
        <dbReference type="Rhea" id="RHEA-COMP:9710"/>
        <dbReference type="Rhea" id="RHEA-COMP:9711"/>
        <dbReference type="ChEBI" id="CHEBI:29991"/>
        <dbReference type="ChEBI" id="CHEBI:30616"/>
        <dbReference type="ChEBI" id="CHEBI:33019"/>
        <dbReference type="ChEBI" id="CHEBI:78442"/>
        <dbReference type="ChEBI" id="CHEBI:78516"/>
        <dbReference type="ChEBI" id="CHEBI:456215"/>
        <dbReference type="EC" id="6.1.1.23"/>
    </reaction>
</comment>
<dbReference type="GO" id="GO:0004815">
    <property type="term" value="F:aspartate-tRNA ligase activity"/>
    <property type="evidence" value="ECO:0007669"/>
    <property type="project" value="UniProtKB-UniRule"/>
</dbReference>
<dbReference type="PROSITE" id="PS50862">
    <property type="entry name" value="AA_TRNA_LIGASE_II"/>
    <property type="match status" value="1"/>
</dbReference>
<evidence type="ECO:0000313" key="10">
    <source>
        <dbReference type="Proteomes" id="UP000722459"/>
    </source>
</evidence>
<dbReference type="Gene3D" id="3.30.1360.30">
    <property type="entry name" value="GAD-like domain"/>
    <property type="match status" value="1"/>
</dbReference>
<evidence type="ECO:0000256" key="1">
    <source>
        <dbReference type="ARBA" id="ARBA00006303"/>
    </source>
</evidence>
<dbReference type="SUPFAM" id="SSF50249">
    <property type="entry name" value="Nucleic acid-binding proteins"/>
    <property type="match status" value="1"/>
</dbReference>
<dbReference type="SUPFAM" id="SSF55681">
    <property type="entry name" value="Class II aaRS and biotin synthetases"/>
    <property type="match status" value="1"/>
</dbReference>
<dbReference type="SUPFAM" id="SSF55261">
    <property type="entry name" value="GAD domain-like"/>
    <property type="match status" value="1"/>
</dbReference>
<dbReference type="PRINTS" id="PR01042">
    <property type="entry name" value="TRNASYNTHASP"/>
</dbReference>
<keyword evidence="7" id="KW-0963">Cytoplasm</keyword>
<keyword evidence="4 7" id="KW-0067">ATP-binding</keyword>
<dbReference type="Pfam" id="PF02938">
    <property type="entry name" value="GAD"/>
    <property type="match status" value="1"/>
</dbReference>
<feature type="binding site" evidence="7">
    <location>
        <position position="485"/>
    </location>
    <ligand>
        <name>ATP</name>
        <dbReference type="ChEBI" id="CHEBI:30616"/>
    </ligand>
</feature>
<dbReference type="InterPro" id="IPR012340">
    <property type="entry name" value="NA-bd_OB-fold"/>
</dbReference>
<feature type="binding site" evidence="7">
    <location>
        <position position="224"/>
    </location>
    <ligand>
        <name>L-aspartate</name>
        <dbReference type="ChEBI" id="CHEBI:29991"/>
    </ligand>
</feature>
<reference evidence="9" key="1">
    <citation type="journal article" date="2021" name="ISME J.">
        <title>Mercury methylation by metabolically versatile and cosmopolitan marine bacteria.</title>
        <authorList>
            <person name="Lin H."/>
            <person name="Ascher D.B."/>
            <person name="Myung Y."/>
            <person name="Lamborg C.H."/>
            <person name="Hallam S.J."/>
            <person name="Gionfriddo C.M."/>
            <person name="Holt K.E."/>
            <person name="Moreau J.W."/>
        </authorList>
    </citation>
    <scope>NUCLEOTIDE SEQUENCE</scope>
    <source>
        <strain evidence="9">SI075_bin30</strain>
    </source>
</reference>
<feature type="binding site" evidence="7">
    <location>
        <begin position="537"/>
        <end position="540"/>
    </location>
    <ligand>
        <name>ATP</name>
        <dbReference type="ChEBI" id="CHEBI:30616"/>
    </ligand>
</feature>
<dbReference type="InterPro" id="IPR045864">
    <property type="entry name" value="aa-tRNA-synth_II/BPL/LPL"/>
</dbReference>
<dbReference type="InterPro" id="IPR004524">
    <property type="entry name" value="Asp-tRNA-ligase_1"/>
</dbReference>
<evidence type="ECO:0000256" key="2">
    <source>
        <dbReference type="ARBA" id="ARBA00022598"/>
    </source>
</evidence>
<protein>
    <recommendedName>
        <fullName evidence="7">Aspartate--tRNA(Asp/Asn) ligase</fullName>
        <ecNumber evidence="7">6.1.1.23</ecNumber>
    </recommendedName>
    <alternativeName>
        <fullName evidence="7">Aspartyl-tRNA synthetase</fullName>
        <shortName evidence="7">AspRS</shortName>
    </alternativeName>
    <alternativeName>
        <fullName evidence="7">Non-discriminating aspartyl-tRNA synthetase</fullName>
        <shortName evidence="7">ND-AspRS</shortName>
    </alternativeName>
</protein>
<sequence length="594" mass="67585">MKTAYRTNTCGELTLKEEGAEVTLIGWCDTIRDHGNLTFIDLRDRYGITQIVMDHKKSDEINKVGKESRKEFVIQVKGNVKKRPEGTVKKDMPTGEIEIDITSAKIITKADPIPVDLNDRINTNEDLLLKYRYLALRKDDLQKILMLRHKTVKVVRDFCDEEGFIEIETPILAKSTPEGARDYLVPSRVNPGRFYALPQSPQLFKQLSMIAGFDKYMQIARCFRDEDLRADRQPEFTQIDIEMSFVEQEDILAVNERLIKRVWKEILGTELTEAFPVMTYDEAMERYGIDRPDTRFGLELINLTETLSKGDFQVFNGVVEKGGIIKAINLKGKADLSRKEISKLEDVVKIYKAKGLATLKLADGKFESNIVKFFSEEILNKLKEETKAEDGDILLVVADTPKIVNDSLGSLRVSLAKTYDLVKKDQWNFLWVVDFPMFDFSEEFNRIQAMHHPFTSPKKADLDILESDPMKVKSDAYDLVLNGYELGGGSIRIHDPELQKRIFDVLKISDEDAKEKFGFFLDAFKYGAPPHGGLAFGLDRIIMLLAGTTNIRDVIAFPKNKAAESPMDGSPGKVDSKQMEELSLIINLPEEEKQ</sequence>
<dbReference type="Gene3D" id="3.30.930.10">
    <property type="entry name" value="Bira Bifunctional Protein, Domain 2"/>
    <property type="match status" value="1"/>
</dbReference>
<dbReference type="InterPro" id="IPR002312">
    <property type="entry name" value="Asp/Asn-tRNA-synth_IIb"/>
</dbReference>
<feature type="site" description="Important for tRNA non-discrimination" evidence="7">
    <location>
        <position position="34"/>
    </location>
</feature>
<feature type="binding site" evidence="7">
    <location>
        <position position="178"/>
    </location>
    <ligand>
        <name>L-aspartate</name>
        <dbReference type="ChEBI" id="CHEBI:29991"/>
    </ligand>
</feature>
<evidence type="ECO:0000256" key="6">
    <source>
        <dbReference type="ARBA" id="ARBA00023146"/>
    </source>
</evidence>
<dbReference type="NCBIfam" id="TIGR00459">
    <property type="entry name" value="aspS_bact"/>
    <property type="match status" value="1"/>
</dbReference>
<dbReference type="InterPro" id="IPR004364">
    <property type="entry name" value="Aa-tRNA-synt_II"/>
</dbReference>
<comment type="subcellular location">
    <subcellularLocation>
        <location evidence="7">Cytoplasm</location>
    </subcellularLocation>
</comment>
<dbReference type="Proteomes" id="UP000722459">
    <property type="component" value="Unassembled WGS sequence"/>
</dbReference>
<feature type="region of interest" description="Aspartate" evidence="7">
    <location>
        <begin position="202"/>
        <end position="205"/>
    </location>
</feature>
<dbReference type="GO" id="GO:0005737">
    <property type="term" value="C:cytoplasm"/>
    <property type="evidence" value="ECO:0007669"/>
    <property type="project" value="UniProtKB-SubCell"/>
</dbReference>